<dbReference type="SMART" id="SM00664">
    <property type="entry name" value="DoH"/>
    <property type="match status" value="1"/>
</dbReference>
<dbReference type="InterPro" id="IPR005018">
    <property type="entry name" value="DOMON_domain"/>
</dbReference>
<dbReference type="InterPro" id="IPR000945">
    <property type="entry name" value="DBH-like"/>
</dbReference>
<feature type="signal peptide" evidence="4">
    <location>
        <begin position="1"/>
        <end position="20"/>
    </location>
</feature>
<dbReference type="Gene3D" id="2.60.120.230">
    <property type="match status" value="1"/>
</dbReference>
<dbReference type="Pfam" id="PF03712">
    <property type="entry name" value="Cu2_monoox_C"/>
    <property type="match status" value="1"/>
</dbReference>
<dbReference type="Gene3D" id="2.60.120.310">
    <property type="entry name" value="Copper type II, ascorbate-dependent monooxygenase, N-terminal domain"/>
    <property type="match status" value="1"/>
</dbReference>
<dbReference type="PROSITE" id="PS50836">
    <property type="entry name" value="DOMON"/>
    <property type="match status" value="1"/>
</dbReference>
<accession>A0ABY7GBI3</accession>
<feature type="chain" id="PRO_5045189981" evidence="4">
    <location>
        <begin position="21"/>
        <end position="632"/>
    </location>
</feature>
<organism evidence="6 7">
    <name type="scientific">Mya arenaria</name>
    <name type="common">Soft-shell clam</name>
    <dbReference type="NCBI Taxonomy" id="6604"/>
    <lineage>
        <taxon>Eukaryota</taxon>
        <taxon>Metazoa</taxon>
        <taxon>Spiralia</taxon>
        <taxon>Lophotrochozoa</taxon>
        <taxon>Mollusca</taxon>
        <taxon>Bivalvia</taxon>
        <taxon>Autobranchia</taxon>
        <taxon>Heteroconchia</taxon>
        <taxon>Euheterodonta</taxon>
        <taxon>Imparidentia</taxon>
        <taxon>Neoheterodontei</taxon>
        <taxon>Myida</taxon>
        <taxon>Myoidea</taxon>
        <taxon>Myidae</taxon>
        <taxon>Mya</taxon>
    </lineage>
</organism>
<protein>
    <submittedName>
        <fullName evidence="6">MOXD1-like protein</fullName>
    </submittedName>
</protein>
<reference evidence="6" key="1">
    <citation type="submission" date="2022-11" db="EMBL/GenBank/DDBJ databases">
        <title>Centuries of genome instability and evolution in soft-shell clam transmissible cancer (bioRxiv).</title>
        <authorList>
            <person name="Hart S.F.M."/>
            <person name="Yonemitsu M.A."/>
            <person name="Giersch R.M."/>
            <person name="Beal B.F."/>
            <person name="Arriagada G."/>
            <person name="Davis B.W."/>
            <person name="Ostrander E.A."/>
            <person name="Goff S.P."/>
            <person name="Metzger M.J."/>
        </authorList>
    </citation>
    <scope>NUCLEOTIDE SEQUENCE</scope>
    <source>
        <strain evidence="6">MELC-2E11</strain>
        <tissue evidence="6">Siphon/mantle</tissue>
    </source>
</reference>
<dbReference type="InterPro" id="IPR014784">
    <property type="entry name" value="Cu2_ascorb_mOase-like_C"/>
</dbReference>
<comment type="similarity">
    <text evidence="1">Belongs to the copper type II ascorbate-dependent monooxygenase family.</text>
</comment>
<dbReference type="PANTHER" id="PTHR10157:SF23">
    <property type="entry name" value="MOXD1 HOMOLOG 1"/>
    <property type="match status" value="1"/>
</dbReference>
<dbReference type="Pfam" id="PF01082">
    <property type="entry name" value="Cu2_monooxygen"/>
    <property type="match status" value="1"/>
</dbReference>
<sequence>MNSRVALLCTCVVYVTLVQGQLPNRSPDSRYQYSTDMDQEGKYVLRWGFNSSDIWFEAQVQTLGFVGFGISQSGRMFPADVVVGWIANEQAYFRDYHTERYGHPNGNETTDWFGDYGYEENGWTVLGFHRALDTCDTVGDIKIDKTTMKLIYSYDPVDPDANSATPLFHHDYRGSKSVSLLNPSPVSFPPDADVIDFTNENFTIPSDRESSYHCRVFDLSAVPDKYHIIKAAAVYSPGTETFVEYMALYRCRHPDPASILAAGSIVDNSGIQLTYTAMLRPNDAAFLSMGNIISPNWLQFLPPGESSFTQKAYCSERCLGWGFRGSGNAIPMTIVGAQFHVHGLGKAMKLRHFSRTGGQSFAENPWLVHDDHFDARQQTFNFADQRRNVSYFDHMLLECTYDTNERSGPTFGGWNIRDELCRAYVLYYPRKSIEGCMSWSNYDQLRSTNGTRIPGNQVFQTLINTDWTGNNVMRRNLRSSLDESIENAQLCNRLDAAYRKATKLVVHASSRQHMSRLNDVISSILVVLAYGFPGVGERVHADTCREVISGVSNGASLAICSGERLRKVVLASADLEPCNLISVMKALSLREPAEYISASNLGGAEMCPVGPLRLERRVPRAERRRMISFRTF</sequence>
<evidence type="ECO:0000256" key="4">
    <source>
        <dbReference type="SAM" id="SignalP"/>
    </source>
</evidence>
<keyword evidence="7" id="KW-1185">Reference proteome</keyword>
<feature type="non-terminal residue" evidence="6">
    <location>
        <position position="1"/>
    </location>
</feature>
<dbReference type="SUPFAM" id="SSF49742">
    <property type="entry name" value="PHM/PNGase F"/>
    <property type="match status" value="2"/>
</dbReference>
<evidence type="ECO:0000313" key="7">
    <source>
        <dbReference type="Proteomes" id="UP001164746"/>
    </source>
</evidence>
<proteinExistence type="inferred from homology"/>
<evidence type="ECO:0000256" key="3">
    <source>
        <dbReference type="ARBA" id="ARBA00023180"/>
    </source>
</evidence>
<gene>
    <name evidence="6" type="ORF">MAR_034012</name>
</gene>
<dbReference type="InterPro" id="IPR024548">
    <property type="entry name" value="Cu2_monoox_C"/>
</dbReference>
<dbReference type="CDD" id="cd09631">
    <property type="entry name" value="DOMON_DOH"/>
    <property type="match status" value="1"/>
</dbReference>
<dbReference type="Proteomes" id="UP001164746">
    <property type="component" value="Chromosome 17"/>
</dbReference>
<evidence type="ECO:0000259" key="5">
    <source>
        <dbReference type="PROSITE" id="PS50836"/>
    </source>
</evidence>
<keyword evidence="4" id="KW-0732">Signal</keyword>
<evidence type="ECO:0000313" key="6">
    <source>
        <dbReference type="EMBL" id="WAR31470.1"/>
    </source>
</evidence>
<dbReference type="EMBL" id="CP111028">
    <property type="protein sequence ID" value="WAR31470.1"/>
    <property type="molecule type" value="Genomic_DNA"/>
</dbReference>
<dbReference type="InterPro" id="IPR008977">
    <property type="entry name" value="PHM/PNGase_F_dom_sf"/>
</dbReference>
<name>A0ABY7GBI3_MYAAR</name>
<dbReference type="PANTHER" id="PTHR10157">
    <property type="entry name" value="DOPAMINE BETA HYDROXYLASE RELATED"/>
    <property type="match status" value="1"/>
</dbReference>
<dbReference type="InterPro" id="IPR000323">
    <property type="entry name" value="Cu2_ascorb_mOase_N"/>
</dbReference>
<dbReference type="Pfam" id="PF03351">
    <property type="entry name" value="DOMON"/>
    <property type="match status" value="1"/>
</dbReference>
<keyword evidence="3" id="KW-0325">Glycoprotein</keyword>
<dbReference type="InterPro" id="IPR036939">
    <property type="entry name" value="Cu2_ascorb_mOase_N_sf"/>
</dbReference>
<evidence type="ECO:0000256" key="2">
    <source>
        <dbReference type="ARBA" id="ARBA00023157"/>
    </source>
</evidence>
<dbReference type="InterPro" id="IPR045266">
    <property type="entry name" value="DOH_DOMON"/>
</dbReference>
<feature type="domain" description="DOMON" evidence="5">
    <location>
        <begin position="41"/>
        <end position="155"/>
    </location>
</feature>
<keyword evidence="2" id="KW-1015">Disulfide bond</keyword>
<evidence type="ECO:0000256" key="1">
    <source>
        <dbReference type="ARBA" id="ARBA00010676"/>
    </source>
</evidence>